<dbReference type="GO" id="GO:0098703">
    <property type="term" value="P:calcium ion import across plasma membrane"/>
    <property type="evidence" value="ECO:0007669"/>
    <property type="project" value="TreeGrafter"/>
</dbReference>
<feature type="region of interest" description="Disordered" evidence="21">
    <location>
        <begin position="1742"/>
        <end position="1761"/>
    </location>
</feature>
<name>A0A813NVL2_9BILA</name>
<keyword evidence="20" id="KW-0175">Coiled coil</keyword>
<comment type="similarity">
    <text evidence="19">Belongs to the calcium channel alpha-1 subunit (TC 1.A.1.11) family.</text>
</comment>
<dbReference type="GO" id="GO:0008331">
    <property type="term" value="F:high voltage-gated calcium channel activity"/>
    <property type="evidence" value="ECO:0007669"/>
    <property type="project" value="TreeGrafter"/>
</dbReference>
<dbReference type="FunFam" id="1.10.287.70:FF:000059">
    <property type="entry name" value="Voltage-dependent N-type calcium channel subunit alpha"/>
    <property type="match status" value="1"/>
</dbReference>
<dbReference type="Proteomes" id="UP000663879">
    <property type="component" value="Unassembled WGS sequence"/>
</dbReference>
<evidence type="ECO:0000256" key="1">
    <source>
        <dbReference type="ARBA" id="ARBA00004141"/>
    </source>
</evidence>
<keyword evidence="2" id="KW-0813">Transport</keyword>
<dbReference type="InterPro" id="IPR050599">
    <property type="entry name" value="VDCC_alpha-1_subunit"/>
</dbReference>
<gene>
    <name evidence="24" type="ORF">OXX778_LOCUS3636</name>
</gene>
<dbReference type="Gene3D" id="1.10.287.70">
    <property type="match status" value="4"/>
</dbReference>
<evidence type="ECO:0000259" key="23">
    <source>
        <dbReference type="PROSITE" id="PS50222"/>
    </source>
</evidence>
<feature type="binding site" evidence="18">
    <location>
        <position position="1137"/>
    </location>
    <ligand>
        <name>Ca(2+)</name>
        <dbReference type="ChEBI" id="CHEBI:29108"/>
    </ligand>
</feature>
<dbReference type="InterPro" id="IPR027359">
    <property type="entry name" value="Volt_channel_dom_sf"/>
</dbReference>
<dbReference type="PANTHER" id="PTHR45628">
    <property type="entry name" value="VOLTAGE-DEPENDENT CALCIUM CHANNEL TYPE A SUBUNIT ALPHA-1"/>
    <property type="match status" value="1"/>
</dbReference>
<dbReference type="FunFam" id="1.20.120.350:FF:000011">
    <property type="entry name" value="Voltage-dependent N-type calcium channel subunit alpha"/>
    <property type="match status" value="1"/>
</dbReference>
<feature type="transmembrane region" description="Helical" evidence="22">
    <location>
        <begin position="490"/>
        <end position="508"/>
    </location>
</feature>
<evidence type="ECO:0000313" key="24">
    <source>
        <dbReference type="EMBL" id="CAF0745719.1"/>
    </source>
</evidence>
<feature type="region of interest" description="Disordered" evidence="21">
    <location>
        <begin position="868"/>
        <end position="891"/>
    </location>
</feature>
<feature type="compositionally biased region" description="Basic and acidic residues" evidence="21">
    <location>
        <begin position="868"/>
        <end position="881"/>
    </location>
</feature>
<dbReference type="FunFam" id="1.10.287.70:FF:000007">
    <property type="entry name" value="Voltage-dependent L-type calcium channel subunit alpha"/>
    <property type="match status" value="1"/>
</dbReference>
<keyword evidence="4 19" id="KW-0109">Calcium transport</keyword>
<feature type="binding site" evidence="18">
    <location>
        <position position="670"/>
    </location>
    <ligand>
        <name>Ca(2+)</name>
        <dbReference type="ChEBI" id="CHEBI:29108"/>
    </ligand>
</feature>
<evidence type="ECO:0000256" key="3">
    <source>
        <dbReference type="ARBA" id="ARBA00022553"/>
    </source>
</evidence>
<dbReference type="InterPro" id="IPR002048">
    <property type="entry name" value="EF_hand_dom"/>
</dbReference>
<dbReference type="Pfam" id="PF00520">
    <property type="entry name" value="Ion_trans"/>
    <property type="match status" value="4"/>
</dbReference>
<evidence type="ECO:0000256" key="2">
    <source>
        <dbReference type="ARBA" id="ARBA00022448"/>
    </source>
</evidence>
<keyword evidence="13 22" id="KW-0472">Membrane</keyword>
<dbReference type="GO" id="GO:0007268">
    <property type="term" value="P:chemical synaptic transmission"/>
    <property type="evidence" value="ECO:0007669"/>
    <property type="project" value="TreeGrafter"/>
</dbReference>
<feature type="compositionally biased region" description="Low complexity" evidence="21">
    <location>
        <begin position="2028"/>
        <end position="2049"/>
    </location>
</feature>
<dbReference type="EMBL" id="CAJNOC010000327">
    <property type="protein sequence ID" value="CAF0745719.1"/>
    <property type="molecule type" value="Genomic_DNA"/>
</dbReference>
<feature type="transmembrane region" description="Helical" evidence="22">
    <location>
        <begin position="1052"/>
        <end position="1074"/>
    </location>
</feature>
<accession>A0A813NVL2</accession>
<dbReference type="FunFam" id="1.10.238.10:FF:000063">
    <property type="entry name" value="Voltage-dependent N-type calcium channel subunit alpha"/>
    <property type="match status" value="1"/>
</dbReference>
<dbReference type="GO" id="GO:0005891">
    <property type="term" value="C:voltage-gated calcium channel complex"/>
    <property type="evidence" value="ECO:0007669"/>
    <property type="project" value="InterPro"/>
</dbReference>
<evidence type="ECO:0000256" key="14">
    <source>
        <dbReference type="ARBA" id="ARBA00023157"/>
    </source>
</evidence>
<reference evidence="24" key="1">
    <citation type="submission" date="2021-02" db="EMBL/GenBank/DDBJ databases">
        <authorList>
            <person name="Nowell W R."/>
        </authorList>
    </citation>
    <scope>NUCLEOTIDE SEQUENCE</scope>
    <source>
        <strain evidence="24">Ploen Becks lab</strain>
    </source>
</reference>
<feature type="transmembrane region" description="Helical" evidence="22">
    <location>
        <begin position="520"/>
        <end position="541"/>
    </location>
</feature>
<evidence type="ECO:0000256" key="16">
    <source>
        <dbReference type="ARBA" id="ARBA00023303"/>
    </source>
</evidence>
<dbReference type="Pfam" id="PF16905">
    <property type="entry name" value="GPHH"/>
    <property type="match status" value="1"/>
</dbReference>
<dbReference type="PRINTS" id="PR00167">
    <property type="entry name" value="CACHANNEL"/>
</dbReference>
<comment type="caution">
    <text evidence="24">The sequence shown here is derived from an EMBL/GenBank/DDBJ whole genome shotgun (WGS) entry which is preliminary data.</text>
</comment>
<feature type="transmembrane region" description="Helical" evidence="22">
    <location>
        <begin position="1394"/>
        <end position="1412"/>
    </location>
</feature>
<keyword evidence="6 22" id="KW-0812">Transmembrane</keyword>
<feature type="domain" description="EF-hand" evidence="23">
    <location>
        <begin position="1540"/>
        <end position="1575"/>
    </location>
</feature>
<evidence type="ECO:0000256" key="22">
    <source>
        <dbReference type="SAM" id="Phobius"/>
    </source>
</evidence>
<dbReference type="FunFam" id="1.20.120.350:FF:000040">
    <property type="entry name" value="Voltage-dependent L-type calcium channel subunit alpha"/>
    <property type="match status" value="1"/>
</dbReference>
<feature type="compositionally biased region" description="Polar residues" evidence="21">
    <location>
        <begin position="1748"/>
        <end position="1761"/>
    </location>
</feature>
<keyword evidence="3" id="KW-0597">Phosphoprotein</keyword>
<feature type="region of interest" description="Disordered" evidence="21">
    <location>
        <begin position="2005"/>
        <end position="2069"/>
    </location>
</feature>
<feature type="transmembrane region" description="Helical" evidence="22">
    <location>
        <begin position="956"/>
        <end position="977"/>
    </location>
</feature>
<keyword evidence="8" id="KW-0677">Repeat</keyword>
<evidence type="ECO:0000256" key="8">
    <source>
        <dbReference type="ARBA" id="ARBA00022737"/>
    </source>
</evidence>
<dbReference type="Gene3D" id="6.10.250.2180">
    <property type="match status" value="1"/>
</dbReference>
<proteinExistence type="inferred from homology"/>
<dbReference type="FunFam" id="1.20.120.350:FF:000043">
    <property type="entry name" value="Voltage-dependent L-type calcium channel subunit alpha"/>
    <property type="match status" value="1"/>
</dbReference>
<feature type="transmembrane region" description="Helical" evidence="22">
    <location>
        <begin position="917"/>
        <end position="936"/>
    </location>
</feature>
<dbReference type="GO" id="GO:0005509">
    <property type="term" value="F:calcium ion binding"/>
    <property type="evidence" value="ECO:0007669"/>
    <property type="project" value="InterPro"/>
</dbReference>
<feature type="transmembrane region" description="Helical" evidence="22">
    <location>
        <begin position="1165"/>
        <end position="1189"/>
    </location>
</feature>
<evidence type="ECO:0000256" key="18">
    <source>
        <dbReference type="PIRSR" id="PIRSR602077-1"/>
    </source>
</evidence>
<evidence type="ECO:0000256" key="21">
    <source>
        <dbReference type="SAM" id="MobiDB-lite"/>
    </source>
</evidence>
<evidence type="ECO:0000256" key="6">
    <source>
        <dbReference type="ARBA" id="ARBA00022692"/>
    </source>
</evidence>
<keyword evidence="12" id="KW-0406">Ion transport</keyword>
<dbReference type="FunFam" id="1.20.120.350:FF:000001">
    <property type="entry name" value="Voltage-dependent L-type calcium channel subunit alpha"/>
    <property type="match status" value="1"/>
</dbReference>
<dbReference type="SMART" id="SM01062">
    <property type="entry name" value="Ca_chan_IQ"/>
    <property type="match status" value="1"/>
</dbReference>
<feature type="transmembrane region" description="Helical" evidence="22">
    <location>
        <begin position="695"/>
        <end position="717"/>
    </location>
</feature>
<keyword evidence="16" id="KW-0407">Ion channel</keyword>
<feature type="transmembrane region" description="Helical" evidence="22">
    <location>
        <begin position="1501"/>
        <end position="1524"/>
    </location>
</feature>
<evidence type="ECO:0000256" key="17">
    <source>
        <dbReference type="ARBA" id="ARBA00069462"/>
    </source>
</evidence>
<feature type="region of interest" description="Disordered" evidence="21">
    <location>
        <begin position="775"/>
        <end position="816"/>
    </location>
</feature>
<dbReference type="InterPro" id="IPR002077">
    <property type="entry name" value="VDCCAlpha1"/>
</dbReference>
<dbReference type="InterPro" id="IPR031649">
    <property type="entry name" value="GPHH_dom"/>
</dbReference>
<feature type="transmembrane region" description="Helical" evidence="22">
    <location>
        <begin position="1247"/>
        <end position="1265"/>
    </location>
</feature>
<evidence type="ECO:0000313" key="25">
    <source>
        <dbReference type="Proteomes" id="UP000663879"/>
    </source>
</evidence>
<dbReference type="SUPFAM" id="SSF81324">
    <property type="entry name" value="Voltage-gated potassium channels"/>
    <property type="match status" value="4"/>
</dbReference>
<keyword evidence="25" id="KW-1185">Reference proteome</keyword>
<evidence type="ECO:0000256" key="4">
    <source>
        <dbReference type="ARBA" id="ARBA00022568"/>
    </source>
</evidence>
<evidence type="ECO:0000256" key="12">
    <source>
        <dbReference type="ARBA" id="ARBA00023065"/>
    </source>
</evidence>
<keyword evidence="11 22" id="KW-1133">Transmembrane helix</keyword>
<feature type="transmembrane region" description="Helical" evidence="22">
    <location>
        <begin position="616"/>
        <end position="638"/>
    </location>
</feature>
<feature type="transmembrane region" description="Helical" evidence="22">
    <location>
        <begin position="301"/>
        <end position="322"/>
    </location>
</feature>
<dbReference type="Gene3D" id="1.20.120.350">
    <property type="entry name" value="Voltage-gated potassium channels. Chain C"/>
    <property type="match status" value="4"/>
</dbReference>
<comment type="subcellular location">
    <subcellularLocation>
        <location evidence="1 19">Membrane</location>
        <topology evidence="1 19">Multi-pass membrane protein</topology>
    </subcellularLocation>
</comment>
<protein>
    <recommendedName>
        <fullName evidence="17">Voltage-dependent calcium channel type A subunit alpha-1</fullName>
    </recommendedName>
</protein>
<feature type="region of interest" description="Disordered" evidence="21">
    <location>
        <begin position="2118"/>
        <end position="2155"/>
    </location>
</feature>
<dbReference type="GO" id="GO:0045202">
    <property type="term" value="C:synapse"/>
    <property type="evidence" value="ECO:0007669"/>
    <property type="project" value="GOC"/>
</dbReference>
<keyword evidence="15" id="KW-0325">Glycoprotein</keyword>
<evidence type="ECO:0000256" key="10">
    <source>
        <dbReference type="ARBA" id="ARBA00022882"/>
    </source>
</evidence>
<feature type="coiled-coil region" evidence="20">
    <location>
        <begin position="719"/>
        <end position="750"/>
    </location>
</feature>
<keyword evidence="14" id="KW-1015">Disulfide bond</keyword>
<feature type="transmembrane region" description="Helical" evidence="22">
    <location>
        <begin position="77"/>
        <end position="97"/>
    </location>
</feature>
<keyword evidence="10 19" id="KW-0851">Voltage-gated channel</keyword>
<keyword evidence="7 18" id="KW-0479">Metal-binding</keyword>
<feature type="transmembrane region" description="Helical" evidence="22">
    <location>
        <begin position="119"/>
        <end position="139"/>
    </location>
</feature>
<dbReference type="FunFam" id="1.10.287.70:FF:000023">
    <property type="entry name" value="Voltage-dependent R-type calcium channel subunit alpha"/>
    <property type="match status" value="1"/>
</dbReference>
<dbReference type="Gene3D" id="6.10.250.2500">
    <property type="match status" value="1"/>
</dbReference>
<dbReference type="InterPro" id="IPR005821">
    <property type="entry name" value="Ion_trans_dom"/>
</dbReference>
<sequence length="2184" mass="249608">MLNAIAIARAAQLQGDGEFDKEIAHTNQHEKVNDSKTSKFFRQIKRILSLPCQNTRSLFIFSEENIIRKYAKIIIEWGPFEYMVLLTIIANCVVLALEEHLPNHDKTPLAISLESTEKYFLAIFCVEATLKIIALGLVLHKNSYLRSVWNIMDYTVVITGFITIFISSDGTNFDLRTLRAVRVLRPLKLVSGIPSLQVVVKSIIKAMAPLLQIALLVLFAIVIFAIIGLEFYNGIFHATCYNMTNMEKFVVPGEGELRPCSNSHSNGFSCVNEIFQKSEDIECLEGRWEGPNYGITSFDNIGYAMLTVFQCITMEGWTTVLYYTNDAMGNRFNWLYFIPLIVLGSFFMLNLVLGVLSGEFAKEREKVESRRTYLKMRRQNQMDNELHGYIDWICKAEEAILTEEKTTEAERRHIMETRRNYAMKKMKPGGKQNSEENEDEMDMDTAFGRNEARSAIDPALKGKNRSRLYKYRRQERRFRFAIRRMVKTQGFYWTVIVLVFLNSLCVAVEHNDQPNWLTDFLFYTEFVFLGTFITEMLIKIYGLGTRLYFHSSFNKFDCIVIVGSIFEVIFTAINPDQSFGISVLRSLRLLRIFKVTRYWASLRNLVISLLNSMRSIISLLFLLFLFILIFALLGMQLFGGEWNFEDDTPSANFNRFPIALLTVFQILTGEDWNEIMYNGIRSRGGPYSWGAMASVYFIVLVLFGNYTLLNVFLAIAVDNLATAQELTNEQEEAEALAREQKEKSAAKEANMFLPNSLMAPHVTVTENTTVSIDEKSSIIQKPDQKPTINKTTNNTLIPTSIPNKSPSQTLNKTKPKNGLDVDKMVYRKVDLDYIPGLDDDLKVILPASFEASLANGVFNDVEVKVKEEKKPINEEKPKETEQPDDESGPRPILPYSSMFIFGTDNCIRKGIHFIVTLKYFDTLIMAVICGSSIALATEDPVDESSGRNVVLNYLDYGFTAVFTVEMILKIIDLGVILHPGSYFRDIWNILDATVVICALFAFAFSESESAGKNLNTIKSLRVLRVLRPLKTINRVPKLKAVFDCVVNSLKNVFNILIVYMLFNFIFAVIAVQLFKGKFFYCTDLSKLTKQECQGQFFSYSRDPAVPTIELRKWQRWQFHYDNVMFAFLSLFTVQTGEGWPAILEHSIESTKVDHGPLPQNRMEMAFFYIIYFIVFPFFFVNIFVALIIITFQEQGEKELAEAEINKNQKSCMDFAINAKPIERYIPTNKTSFKYKIWQFVVSTGFEYFILFLITCNTVILMMKWYNQPENIKTILKYLNIIFTSLFTFESVLKIIAFGFKDYFRDPWNIFDFITVIGSITDVIVSELSEISRNIKNDLTGPYSYLPISNQNQKKIATINLGFLRLFRAARLIKLLRQGYTIRILLWTFVQSFKALPYVCLLIAMLFFIYAIIGMQVFGNIKLDSEGAINRHNNFQNFPQALMLLFRCATGENWQEIMRSCLAGAECEPKPTDKPNMISHKGSFYNQGFNPSNKKCGLDFAYAYFCSFVFLSSFLMLNLFVAVIMDNFDYLTRDSSILGAHHLDEYIRAWADIDPGGTGKVHYKDMYKMLLNMEPPVGFGAKCPKILAYRRLIRMNMPVDDNGNVHFTTTLFALIRESLGIKMRQDADEMDKADEELRETIKKLWPLQSAKKMDLLVPPKSELHGTPQKRKLTIGKIYAALLILENYRSYKQSLAKYGEARPRQSSFFNRIMGVVRSNASHNKSNSTLNIDEYDLSAKRGSSFKRGSCRNVQGPSGSPNLSEKSIELDQIKALLKSTSSSKIQDELKKSGLRNASQKATNLTVPNHEKQETTNNVSPYEVTTAVQLHVPVLHSTKSPSLHNISSPTVKTPLIRDLNQNNYQSTEQMSGLSRHNQFEISIKENHNPPSNESHMRPQQNVPTTIINETSKQNFGSRTDLNFMKHQFGPVIRTPGTIQKTHISQQQPPPPAPVYQPANAKQFDMSKTATSILDSWEADLAKHVKRRPSGQFESFQHPLLAAALMEDRKHPAKLQHADSKSSKTYSYKKKYSNESSKLSNSPSVSPSYSINSASRSPSPMDTRRNQRNISRSPSPVIQYKPILINQQSQLRKLPALPNKIVKPTVQNNFRQISEESAEYEMNNLSNNKPNQSQQVQRNATQSKKLPDINQYNSNKPKFNTIISKNDQVKLTKQYASIGDEDSDENENWF</sequence>
<dbReference type="GO" id="GO:0042383">
    <property type="term" value="C:sarcolemma"/>
    <property type="evidence" value="ECO:0007669"/>
    <property type="project" value="UniProtKB-ARBA"/>
</dbReference>
<evidence type="ECO:0000256" key="9">
    <source>
        <dbReference type="ARBA" id="ARBA00022837"/>
    </source>
</evidence>
<feature type="binding site" evidence="18">
    <location>
        <position position="315"/>
    </location>
    <ligand>
        <name>Ca(2+)</name>
        <dbReference type="ChEBI" id="CHEBI:29108"/>
    </ligand>
</feature>
<evidence type="ECO:0000256" key="19">
    <source>
        <dbReference type="RuleBase" id="RU003808"/>
    </source>
</evidence>
<evidence type="ECO:0000256" key="15">
    <source>
        <dbReference type="ARBA" id="ARBA00023180"/>
    </source>
</evidence>
<feature type="transmembrane region" description="Helical" evidence="22">
    <location>
        <begin position="334"/>
        <end position="356"/>
    </location>
</feature>
<dbReference type="InterPro" id="IPR014873">
    <property type="entry name" value="VDCC_a1su_IQ"/>
</dbReference>
<evidence type="ECO:0000256" key="20">
    <source>
        <dbReference type="SAM" id="Coils"/>
    </source>
</evidence>
<feature type="transmembrane region" description="Helical" evidence="22">
    <location>
        <begin position="1277"/>
        <end position="1299"/>
    </location>
</feature>
<dbReference type="Pfam" id="PF08763">
    <property type="entry name" value="Ca_chan_IQ"/>
    <property type="match status" value="1"/>
</dbReference>
<keyword evidence="5 19" id="KW-0107">Calcium channel</keyword>
<dbReference type="OrthoDB" id="431720at2759"/>
<feature type="compositionally biased region" description="Polar residues" evidence="21">
    <location>
        <begin position="786"/>
        <end position="812"/>
    </location>
</feature>
<evidence type="ECO:0000256" key="7">
    <source>
        <dbReference type="ARBA" id="ARBA00022723"/>
    </source>
</evidence>
<evidence type="ECO:0000256" key="11">
    <source>
        <dbReference type="ARBA" id="ARBA00022989"/>
    </source>
</evidence>
<evidence type="ECO:0000256" key="13">
    <source>
        <dbReference type="ARBA" id="ARBA00023136"/>
    </source>
</evidence>
<keyword evidence="9 18" id="KW-0106">Calcium</keyword>
<feature type="compositionally biased region" description="Basic and acidic residues" evidence="21">
    <location>
        <begin position="2005"/>
        <end position="2016"/>
    </location>
</feature>
<dbReference type="PANTHER" id="PTHR45628:SF7">
    <property type="entry name" value="VOLTAGE-DEPENDENT CALCIUM CHANNEL TYPE A SUBUNIT ALPHA-1"/>
    <property type="match status" value="1"/>
</dbReference>
<dbReference type="PROSITE" id="PS50222">
    <property type="entry name" value="EF_HAND_2"/>
    <property type="match status" value="1"/>
</dbReference>
<feature type="transmembrane region" description="Helical" evidence="22">
    <location>
        <begin position="986"/>
        <end position="1004"/>
    </location>
</feature>
<feature type="transmembrane region" description="Helical" evidence="22">
    <location>
        <begin position="151"/>
        <end position="168"/>
    </location>
</feature>
<feature type="transmembrane region" description="Helical" evidence="22">
    <location>
        <begin position="210"/>
        <end position="232"/>
    </location>
</feature>
<organism evidence="24 25">
    <name type="scientific">Brachionus calyciflorus</name>
    <dbReference type="NCBI Taxonomy" id="104777"/>
    <lineage>
        <taxon>Eukaryota</taxon>
        <taxon>Metazoa</taxon>
        <taxon>Spiralia</taxon>
        <taxon>Gnathifera</taxon>
        <taxon>Rotifera</taxon>
        <taxon>Eurotatoria</taxon>
        <taxon>Monogononta</taxon>
        <taxon>Pseudotrocha</taxon>
        <taxon>Ploima</taxon>
        <taxon>Brachionidae</taxon>
        <taxon>Brachionus</taxon>
    </lineage>
</organism>
<evidence type="ECO:0000256" key="5">
    <source>
        <dbReference type="ARBA" id="ARBA00022673"/>
    </source>
</evidence>